<evidence type="ECO:0000256" key="2">
    <source>
        <dbReference type="ARBA" id="ARBA00022840"/>
    </source>
</evidence>
<dbReference type="InterPro" id="IPR003439">
    <property type="entry name" value="ABC_transporter-like_ATP-bd"/>
</dbReference>
<sequence length="267" mass="28796">MQCSSLTNQKELSGMYIGAINAMLLWSTSPLAATDAAAEIPAGGLKGEKNMTSLLLLSLMLSLTLAAITATSKTDLAGVDAPLTQFQLKSINLSIPHGKLTMVLGAMGSSKTILLHALLGEVVLKCGQVFMPRTHIAYVPQQLWLLNGMAKNRVLFGTVEDCKQDQRVTKACALEYNLLVLEAAGCTHILVTHKVGLVMVWANHLIFLKNSRIEAKANSITALADQLGDTDFHDDAELLTDYVTPMTLMHVPSVALLEITTTLLVRK</sequence>
<dbReference type="InterPro" id="IPR050173">
    <property type="entry name" value="ABC_transporter_C-like"/>
</dbReference>
<dbReference type="InterPro" id="IPR027417">
    <property type="entry name" value="P-loop_NTPase"/>
</dbReference>
<dbReference type="VEuPathDB" id="FungiDB:AMAG_18872"/>
<evidence type="ECO:0000256" key="1">
    <source>
        <dbReference type="ARBA" id="ARBA00022741"/>
    </source>
</evidence>
<evidence type="ECO:0000313" key="5">
    <source>
        <dbReference type="Proteomes" id="UP000054350"/>
    </source>
</evidence>
<evidence type="ECO:0000313" key="4">
    <source>
        <dbReference type="EMBL" id="KNE62502.1"/>
    </source>
</evidence>
<reference evidence="5" key="2">
    <citation type="submission" date="2009-11" db="EMBL/GenBank/DDBJ databases">
        <title>The Genome Sequence of Allomyces macrogynus strain ATCC 38327.</title>
        <authorList>
            <consortium name="The Broad Institute Genome Sequencing Platform"/>
            <person name="Russ C."/>
            <person name="Cuomo C."/>
            <person name="Shea T."/>
            <person name="Young S.K."/>
            <person name="Zeng Q."/>
            <person name="Koehrsen M."/>
            <person name="Haas B."/>
            <person name="Borodovsky M."/>
            <person name="Guigo R."/>
            <person name="Alvarado L."/>
            <person name="Berlin A."/>
            <person name="Borenstein D."/>
            <person name="Chen Z."/>
            <person name="Engels R."/>
            <person name="Freedman E."/>
            <person name="Gellesch M."/>
            <person name="Goldberg J."/>
            <person name="Griggs A."/>
            <person name="Gujja S."/>
            <person name="Heiman D."/>
            <person name="Hepburn T."/>
            <person name="Howarth C."/>
            <person name="Jen D."/>
            <person name="Larson L."/>
            <person name="Lewis B."/>
            <person name="Mehta T."/>
            <person name="Park D."/>
            <person name="Pearson M."/>
            <person name="Roberts A."/>
            <person name="Saif S."/>
            <person name="Shenoy N."/>
            <person name="Sisk P."/>
            <person name="Stolte C."/>
            <person name="Sykes S."/>
            <person name="Walk T."/>
            <person name="White J."/>
            <person name="Yandava C."/>
            <person name="Burger G."/>
            <person name="Gray M.W."/>
            <person name="Holland P.W.H."/>
            <person name="King N."/>
            <person name="Lang F.B.F."/>
            <person name="Roger A.J."/>
            <person name="Ruiz-Trillo I."/>
            <person name="Lander E."/>
            <person name="Nusbaum C."/>
        </authorList>
    </citation>
    <scope>NUCLEOTIDE SEQUENCE [LARGE SCALE GENOMIC DNA]</scope>
    <source>
        <strain evidence="5">ATCC 38327</strain>
    </source>
</reference>
<proteinExistence type="predicted"/>
<dbReference type="eggNOG" id="KOG0054">
    <property type="taxonomic scope" value="Eukaryota"/>
</dbReference>
<dbReference type="Pfam" id="PF00005">
    <property type="entry name" value="ABC_tran"/>
    <property type="match status" value="1"/>
</dbReference>
<dbReference type="AlphaFoldDB" id="A0A0L0SJ48"/>
<dbReference type="GO" id="GO:0005524">
    <property type="term" value="F:ATP binding"/>
    <property type="evidence" value="ECO:0007669"/>
    <property type="project" value="UniProtKB-KW"/>
</dbReference>
<dbReference type="GO" id="GO:0042626">
    <property type="term" value="F:ATPase-coupled transmembrane transporter activity"/>
    <property type="evidence" value="ECO:0007669"/>
    <property type="project" value="TreeGrafter"/>
</dbReference>
<dbReference type="GO" id="GO:0016020">
    <property type="term" value="C:membrane"/>
    <property type="evidence" value="ECO:0007669"/>
    <property type="project" value="TreeGrafter"/>
</dbReference>
<dbReference type="Gene3D" id="3.40.50.300">
    <property type="entry name" value="P-loop containing nucleotide triphosphate hydrolases"/>
    <property type="match status" value="1"/>
</dbReference>
<protein>
    <recommendedName>
        <fullName evidence="3">ABC transporter domain-containing protein</fullName>
    </recommendedName>
</protein>
<keyword evidence="1" id="KW-0547">Nucleotide-binding</keyword>
<keyword evidence="2" id="KW-0067">ATP-binding</keyword>
<feature type="domain" description="ABC transporter" evidence="3">
    <location>
        <begin position="88"/>
        <end position="171"/>
    </location>
</feature>
<dbReference type="Proteomes" id="UP000054350">
    <property type="component" value="Unassembled WGS sequence"/>
</dbReference>
<dbReference type="OrthoDB" id="6500128at2759"/>
<keyword evidence="5" id="KW-1185">Reference proteome</keyword>
<dbReference type="PANTHER" id="PTHR24223">
    <property type="entry name" value="ATP-BINDING CASSETTE SUB-FAMILY C"/>
    <property type="match status" value="1"/>
</dbReference>
<gene>
    <name evidence="4" type="ORF">AMAG_18872</name>
</gene>
<dbReference type="GO" id="GO:0016887">
    <property type="term" value="F:ATP hydrolysis activity"/>
    <property type="evidence" value="ECO:0007669"/>
    <property type="project" value="InterPro"/>
</dbReference>
<reference evidence="4 5" key="1">
    <citation type="submission" date="2009-11" db="EMBL/GenBank/DDBJ databases">
        <title>Annotation of Allomyces macrogynus ATCC 38327.</title>
        <authorList>
            <consortium name="The Broad Institute Genome Sequencing Platform"/>
            <person name="Russ C."/>
            <person name="Cuomo C."/>
            <person name="Burger G."/>
            <person name="Gray M.W."/>
            <person name="Holland P.W.H."/>
            <person name="King N."/>
            <person name="Lang F.B.F."/>
            <person name="Roger A.J."/>
            <person name="Ruiz-Trillo I."/>
            <person name="Young S.K."/>
            <person name="Zeng Q."/>
            <person name="Gargeya S."/>
            <person name="Fitzgerald M."/>
            <person name="Haas B."/>
            <person name="Abouelleil A."/>
            <person name="Alvarado L."/>
            <person name="Arachchi H.M."/>
            <person name="Berlin A."/>
            <person name="Chapman S.B."/>
            <person name="Gearin G."/>
            <person name="Goldberg J."/>
            <person name="Griggs A."/>
            <person name="Gujja S."/>
            <person name="Hansen M."/>
            <person name="Heiman D."/>
            <person name="Howarth C."/>
            <person name="Larimer J."/>
            <person name="Lui A."/>
            <person name="MacDonald P.J.P."/>
            <person name="McCowen C."/>
            <person name="Montmayeur A."/>
            <person name="Murphy C."/>
            <person name="Neiman D."/>
            <person name="Pearson M."/>
            <person name="Priest M."/>
            <person name="Roberts A."/>
            <person name="Saif S."/>
            <person name="Shea T."/>
            <person name="Sisk P."/>
            <person name="Stolte C."/>
            <person name="Sykes S."/>
            <person name="Wortman J."/>
            <person name="Nusbaum C."/>
            <person name="Birren B."/>
        </authorList>
    </citation>
    <scope>NUCLEOTIDE SEQUENCE [LARGE SCALE GENOMIC DNA]</scope>
    <source>
        <strain evidence="4 5">ATCC 38327</strain>
    </source>
</reference>
<accession>A0A0L0SJ48</accession>
<organism evidence="4 5">
    <name type="scientific">Allomyces macrogynus (strain ATCC 38327)</name>
    <name type="common">Allomyces javanicus var. macrogynus</name>
    <dbReference type="NCBI Taxonomy" id="578462"/>
    <lineage>
        <taxon>Eukaryota</taxon>
        <taxon>Fungi</taxon>
        <taxon>Fungi incertae sedis</taxon>
        <taxon>Blastocladiomycota</taxon>
        <taxon>Blastocladiomycetes</taxon>
        <taxon>Blastocladiales</taxon>
        <taxon>Blastocladiaceae</taxon>
        <taxon>Allomyces</taxon>
    </lineage>
</organism>
<dbReference type="EMBL" id="GG745340">
    <property type="protein sequence ID" value="KNE62502.1"/>
    <property type="molecule type" value="Genomic_DNA"/>
</dbReference>
<name>A0A0L0SJ48_ALLM3</name>
<dbReference type="SUPFAM" id="SSF52540">
    <property type="entry name" value="P-loop containing nucleoside triphosphate hydrolases"/>
    <property type="match status" value="1"/>
</dbReference>
<evidence type="ECO:0000259" key="3">
    <source>
        <dbReference type="Pfam" id="PF00005"/>
    </source>
</evidence>
<dbReference type="STRING" id="578462.A0A0L0SJ48"/>